<sequence length="237" mass="26777">MWTGGHDGGRCYRSLVEHFPEGYFCGHPGVRSDIVAADIDGDEDRIEKGVVGIDRTLPIHIVVMSPAVDGVDRHRFRRTCYRDRGRQYRQQNKRSLREVIEHDRLPFDTHELRVAPSGVQPSSAYSLFRFEFSTSTVTTTDCLLTVGFPRALRSSAAIDLTRPIGDPRVLRRRSVVDQVAGQHTVARQQTSAFAHKTAPCMRFRRKQAPPSTALILSYGSISGERNAKNRRKFRAID</sequence>
<dbReference type="EMBL" id="WEGI01000015">
    <property type="protein sequence ID" value="MQY30797.1"/>
    <property type="molecule type" value="Genomic_DNA"/>
</dbReference>
<accession>A0A7K0DZ47</accession>
<gene>
    <name evidence="1" type="ORF">NRB56_64010</name>
</gene>
<evidence type="ECO:0000313" key="2">
    <source>
        <dbReference type="Proteomes" id="UP000431401"/>
    </source>
</evidence>
<keyword evidence="2" id="KW-1185">Reference proteome</keyword>
<dbReference type="AlphaFoldDB" id="A0A7K0DZ47"/>
<organism evidence="1 2">
    <name type="scientific">Nocardia aurantia</name>
    <dbReference type="NCBI Taxonomy" id="2585199"/>
    <lineage>
        <taxon>Bacteria</taxon>
        <taxon>Bacillati</taxon>
        <taxon>Actinomycetota</taxon>
        <taxon>Actinomycetes</taxon>
        <taxon>Mycobacteriales</taxon>
        <taxon>Nocardiaceae</taxon>
        <taxon>Nocardia</taxon>
    </lineage>
</organism>
<proteinExistence type="predicted"/>
<evidence type="ECO:0000313" key="1">
    <source>
        <dbReference type="EMBL" id="MQY30797.1"/>
    </source>
</evidence>
<name>A0A7K0DZ47_9NOCA</name>
<protein>
    <submittedName>
        <fullName evidence="1">Uncharacterized protein</fullName>
    </submittedName>
</protein>
<reference evidence="1 2" key="1">
    <citation type="submission" date="2019-10" db="EMBL/GenBank/DDBJ databases">
        <title>Nocardia macrotermitis sp. nov. and Nocardia aurantia sp. nov., isolated from the gut of fungus growing-termite Macrotermes natalensis.</title>
        <authorList>
            <person name="Benndorf R."/>
            <person name="Schwitalla J."/>
            <person name="Martin K."/>
            <person name="De Beer W."/>
            <person name="Kaster A.-K."/>
            <person name="Vollmers J."/>
            <person name="Poulsen M."/>
            <person name="Beemelmanns C."/>
        </authorList>
    </citation>
    <scope>NUCLEOTIDE SEQUENCE [LARGE SCALE GENOMIC DNA]</scope>
    <source>
        <strain evidence="1 2">RB56</strain>
    </source>
</reference>
<comment type="caution">
    <text evidence="1">The sequence shown here is derived from an EMBL/GenBank/DDBJ whole genome shotgun (WGS) entry which is preliminary data.</text>
</comment>
<dbReference type="Proteomes" id="UP000431401">
    <property type="component" value="Unassembled WGS sequence"/>
</dbReference>